<dbReference type="Proteomes" id="UP000318288">
    <property type="component" value="Unassembled WGS sequence"/>
</dbReference>
<organism evidence="2 3">
    <name type="scientific">Rubripirellula tenax</name>
    <dbReference type="NCBI Taxonomy" id="2528015"/>
    <lineage>
        <taxon>Bacteria</taxon>
        <taxon>Pseudomonadati</taxon>
        <taxon>Planctomycetota</taxon>
        <taxon>Planctomycetia</taxon>
        <taxon>Pirellulales</taxon>
        <taxon>Pirellulaceae</taxon>
        <taxon>Rubripirellula</taxon>
    </lineage>
</organism>
<protein>
    <submittedName>
        <fullName evidence="2">Uncharacterized protein</fullName>
    </submittedName>
</protein>
<sequence>MTSKTQKANNRKLTPCVTIANTSDHLRNFRRVQFSKPYRYRIDIDYHDAGNHQQIICFVIVQVQRRFILGPAVIRMVVRMDWSTHDETGWRTPIFSEHGLPDESSHERFQGTARR</sequence>
<gene>
    <name evidence="2" type="ORF">Poly51_30660</name>
</gene>
<feature type="compositionally biased region" description="Basic and acidic residues" evidence="1">
    <location>
        <begin position="99"/>
        <end position="109"/>
    </location>
</feature>
<reference evidence="2 3" key="1">
    <citation type="submission" date="2019-02" db="EMBL/GenBank/DDBJ databases">
        <title>Deep-cultivation of Planctomycetes and their phenomic and genomic characterization uncovers novel biology.</title>
        <authorList>
            <person name="Wiegand S."/>
            <person name="Jogler M."/>
            <person name="Boedeker C."/>
            <person name="Pinto D."/>
            <person name="Vollmers J."/>
            <person name="Rivas-Marin E."/>
            <person name="Kohn T."/>
            <person name="Peeters S.H."/>
            <person name="Heuer A."/>
            <person name="Rast P."/>
            <person name="Oberbeckmann S."/>
            <person name="Bunk B."/>
            <person name="Jeske O."/>
            <person name="Meyerdierks A."/>
            <person name="Storesund J.E."/>
            <person name="Kallscheuer N."/>
            <person name="Luecker S."/>
            <person name="Lage O.M."/>
            <person name="Pohl T."/>
            <person name="Merkel B.J."/>
            <person name="Hornburger P."/>
            <person name="Mueller R.-W."/>
            <person name="Bruemmer F."/>
            <person name="Labrenz M."/>
            <person name="Spormann A.M."/>
            <person name="Op Den Camp H."/>
            <person name="Overmann J."/>
            <person name="Amann R."/>
            <person name="Jetten M.S.M."/>
            <person name="Mascher T."/>
            <person name="Medema M.H."/>
            <person name="Devos D.P."/>
            <person name="Kaster A.-K."/>
            <person name="Ovreas L."/>
            <person name="Rohde M."/>
            <person name="Galperin M.Y."/>
            <person name="Jogler C."/>
        </authorList>
    </citation>
    <scope>NUCLEOTIDE SEQUENCE [LARGE SCALE GENOMIC DNA]</scope>
    <source>
        <strain evidence="2 3">Poly51</strain>
    </source>
</reference>
<evidence type="ECO:0000313" key="3">
    <source>
        <dbReference type="Proteomes" id="UP000318288"/>
    </source>
</evidence>
<name>A0A5C6F3I5_9BACT</name>
<keyword evidence="3" id="KW-1185">Reference proteome</keyword>
<dbReference type="AlphaFoldDB" id="A0A5C6F3I5"/>
<comment type="caution">
    <text evidence="2">The sequence shown here is derived from an EMBL/GenBank/DDBJ whole genome shotgun (WGS) entry which is preliminary data.</text>
</comment>
<evidence type="ECO:0000256" key="1">
    <source>
        <dbReference type="SAM" id="MobiDB-lite"/>
    </source>
</evidence>
<feature type="region of interest" description="Disordered" evidence="1">
    <location>
        <begin position="93"/>
        <end position="115"/>
    </location>
</feature>
<dbReference type="EMBL" id="SJPW01000004">
    <property type="protein sequence ID" value="TWU54349.1"/>
    <property type="molecule type" value="Genomic_DNA"/>
</dbReference>
<accession>A0A5C6F3I5</accession>
<evidence type="ECO:0000313" key="2">
    <source>
        <dbReference type="EMBL" id="TWU54349.1"/>
    </source>
</evidence>
<proteinExistence type="predicted"/>